<evidence type="ECO:0000313" key="2">
    <source>
        <dbReference type="Proteomes" id="UP000789901"/>
    </source>
</evidence>
<sequence length="152" mass="18318">MEDWNETEIMKCQMQLLNQAWSIIKSSIINAANRSIPKMKIFNTPLQGETYEIEEERNILNASIKKANKKFKLAMPEISDDNLEDWYEDIKGWWKVLNKKRSNELEYYKRREIEDCIERQYKMIASNQVYEPIKGIQEKWFQNLMAKITEEE</sequence>
<keyword evidence="2" id="KW-1185">Reference proteome</keyword>
<protein>
    <submittedName>
        <fullName evidence="1">17927_t:CDS:1</fullName>
    </submittedName>
</protein>
<reference evidence="1 2" key="1">
    <citation type="submission" date="2021-06" db="EMBL/GenBank/DDBJ databases">
        <authorList>
            <person name="Kallberg Y."/>
            <person name="Tangrot J."/>
            <person name="Rosling A."/>
        </authorList>
    </citation>
    <scope>NUCLEOTIDE SEQUENCE [LARGE SCALE GENOMIC DNA]</scope>
    <source>
        <strain evidence="1 2">120-4 pot B 10/14</strain>
    </source>
</reference>
<dbReference type="EMBL" id="CAJVQB010017126">
    <property type="protein sequence ID" value="CAG8782837.1"/>
    <property type="molecule type" value="Genomic_DNA"/>
</dbReference>
<comment type="caution">
    <text evidence="1">The sequence shown here is derived from an EMBL/GenBank/DDBJ whole genome shotgun (WGS) entry which is preliminary data.</text>
</comment>
<feature type="non-terminal residue" evidence="1">
    <location>
        <position position="152"/>
    </location>
</feature>
<dbReference type="Proteomes" id="UP000789901">
    <property type="component" value="Unassembled WGS sequence"/>
</dbReference>
<organism evidence="1 2">
    <name type="scientific">Gigaspora margarita</name>
    <dbReference type="NCBI Taxonomy" id="4874"/>
    <lineage>
        <taxon>Eukaryota</taxon>
        <taxon>Fungi</taxon>
        <taxon>Fungi incertae sedis</taxon>
        <taxon>Mucoromycota</taxon>
        <taxon>Glomeromycotina</taxon>
        <taxon>Glomeromycetes</taxon>
        <taxon>Diversisporales</taxon>
        <taxon>Gigasporaceae</taxon>
        <taxon>Gigaspora</taxon>
    </lineage>
</organism>
<accession>A0ABN7VLA9</accession>
<gene>
    <name evidence="1" type="ORF">GMARGA_LOCUS19978</name>
</gene>
<name>A0ABN7VLA9_GIGMA</name>
<proteinExistence type="predicted"/>
<evidence type="ECO:0000313" key="1">
    <source>
        <dbReference type="EMBL" id="CAG8782837.1"/>
    </source>
</evidence>